<keyword evidence="3" id="KW-1185">Reference proteome</keyword>
<dbReference type="Proteomes" id="UP001164746">
    <property type="component" value="Chromosome 2"/>
</dbReference>
<feature type="compositionally biased region" description="Basic and acidic residues" evidence="1">
    <location>
        <begin position="78"/>
        <end position="87"/>
    </location>
</feature>
<protein>
    <submittedName>
        <fullName evidence="2">Uncharacterized protein</fullName>
    </submittedName>
</protein>
<feature type="compositionally biased region" description="Polar residues" evidence="1">
    <location>
        <begin position="258"/>
        <end position="280"/>
    </location>
</feature>
<feature type="region of interest" description="Disordered" evidence="1">
    <location>
        <begin position="31"/>
        <end position="387"/>
    </location>
</feature>
<feature type="compositionally biased region" description="Polar residues" evidence="1">
    <location>
        <begin position="121"/>
        <end position="133"/>
    </location>
</feature>
<name>A0ABY7DGS2_MYAAR</name>
<evidence type="ECO:0000256" key="1">
    <source>
        <dbReference type="SAM" id="MobiDB-lite"/>
    </source>
</evidence>
<proteinExistence type="predicted"/>
<feature type="compositionally biased region" description="Basic and acidic residues" evidence="1">
    <location>
        <begin position="445"/>
        <end position="467"/>
    </location>
</feature>
<feature type="compositionally biased region" description="Low complexity" evidence="1">
    <location>
        <begin position="281"/>
        <end position="296"/>
    </location>
</feature>
<dbReference type="EMBL" id="CP111013">
    <property type="protein sequence ID" value="WAQ96504.1"/>
    <property type="molecule type" value="Genomic_DNA"/>
</dbReference>
<evidence type="ECO:0000313" key="3">
    <source>
        <dbReference type="Proteomes" id="UP001164746"/>
    </source>
</evidence>
<feature type="compositionally biased region" description="Polar residues" evidence="1">
    <location>
        <begin position="238"/>
        <end position="251"/>
    </location>
</feature>
<feature type="compositionally biased region" description="Polar residues" evidence="1">
    <location>
        <begin position="214"/>
        <end position="226"/>
    </location>
</feature>
<gene>
    <name evidence="2" type="ORF">MAR_029194</name>
</gene>
<organism evidence="2 3">
    <name type="scientific">Mya arenaria</name>
    <name type="common">Soft-shell clam</name>
    <dbReference type="NCBI Taxonomy" id="6604"/>
    <lineage>
        <taxon>Eukaryota</taxon>
        <taxon>Metazoa</taxon>
        <taxon>Spiralia</taxon>
        <taxon>Lophotrochozoa</taxon>
        <taxon>Mollusca</taxon>
        <taxon>Bivalvia</taxon>
        <taxon>Autobranchia</taxon>
        <taxon>Heteroconchia</taxon>
        <taxon>Euheterodonta</taxon>
        <taxon>Imparidentia</taxon>
        <taxon>Neoheterodontei</taxon>
        <taxon>Myida</taxon>
        <taxon>Myoidea</taxon>
        <taxon>Myidae</taxon>
        <taxon>Mya</taxon>
    </lineage>
</organism>
<sequence>MSSGIFRPRYSKREVTKRPFKLELPHGLAKAAVDERQTPKKTFRQVPTATPTPGDVSVSFLASTPKPGRPQLSRRRPRSSEVVEDRLLITAEIDSQLDQHVATHAGEADTSKNVVEEAEQSPLTRSKTLANRSQNHKQSRKSDNLTVENKNESVKEGRSRKRRKNDSNDEPNTALSKKSLTEENESSADESSDTSKSAGRKMRNEGGSDISDATAGQSNASISHGNLSVMFKTRSSLRKSPNSSLDQSNDSPPVKVVQNISQNARSRSANKGNLSNSQKQKSVVVKSGNNGVVTVVDKSVALKRRSIKSSNIKTKKARMEEDKAHKIGTQKDPGNEAKKNEGNNPKTFVNNNVSTKLVSKVNNDKPDSQETTDSPSDHDSLSDEYIPDNSVLTNSIAKNRKIISRKTASSKEKVDANSVISKQTQDDQESNKKDNNQRAISKNKSHIDVVPEMESVTKKMAEKENMSKKQTTSNHIRKIVRQKNRVEPDSDVDEQIDGDNGNNAGEGRSSPTVSPGTSLRAGKSVVDMDVALSLVTQIMDAVSGQHIKQLQKKLMHTQNERMELEAAAEPNKACHRKNKKIAEINDFLAGLKTLLHGEPRD</sequence>
<accession>A0ABY7DGS2</accession>
<reference evidence="2" key="1">
    <citation type="submission" date="2022-11" db="EMBL/GenBank/DDBJ databases">
        <title>Centuries of genome instability and evolution in soft-shell clam transmissible cancer (bioRxiv).</title>
        <authorList>
            <person name="Hart S.F.M."/>
            <person name="Yonemitsu M.A."/>
            <person name="Giersch R.M."/>
            <person name="Beal B.F."/>
            <person name="Arriagada G."/>
            <person name="Davis B.W."/>
            <person name="Ostrander E.A."/>
            <person name="Goff S.P."/>
            <person name="Metzger M.J."/>
        </authorList>
    </citation>
    <scope>NUCLEOTIDE SEQUENCE</scope>
    <source>
        <strain evidence="2">MELC-2E11</strain>
        <tissue evidence="2">Siphon/mantle</tissue>
    </source>
</reference>
<feature type="compositionally biased region" description="Polar residues" evidence="1">
    <location>
        <begin position="342"/>
        <end position="361"/>
    </location>
</feature>
<feature type="compositionally biased region" description="Acidic residues" evidence="1">
    <location>
        <begin position="182"/>
        <end position="192"/>
    </location>
</feature>
<evidence type="ECO:0000313" key="2">
    <source>
        <dbReference type="EMBL" id="WAQ96504.1"/>
    </source>
</evidence>
<feature type="region of interest" description="Disordered" evidence="1">
    <location>
        <begin position="406"/>
        <end position="520"/>
    </location>
</feature>